<reference evidence="3" key="1">
    <citation type="submission" date="2021-05" db="EMBL/GenBank/DDBJ databases">
        <authorList>
            <person name="Alioto T."/>
            <person name="Alioto T."/>
            <person name="Gomez Garrido J."/>
        </authorList>
    </citation>
    <scope>NUCLEOTIDE SEQUENCE</scope>
</reference>
<name>A0A8D9EXT3_9HEMI</name>
<accession>A0A8D9EXT3</accession>
<evidence type="ECO:0000256" key="2">
    <source>
        <dbReference type="SAM" id="SignalP"/>
    </source>
</evidence>
<evidence type="ECO:0000313" key="3">
    <source>
        <dbReference type="EMBL" id="CAG6769901.1"/>
    </source>
</evidence>
<sequence length="332" mass="35574">MKTYIASLTLLSTLGCISTEDRWVWGDSRSGKSFSGGRDFNDVTLRGEHSIAQPVVANYNRNRNNKYQNQQDEELIFNPNLDNQRYKGGSRGPQNRYEVEENLNSGLITIQPSRPLPNQGGGGVISLPPRPIPGPIPLPQNQRPGERFPPGPVLQGGLNPNSRPGSGQLVPAQSRPGGAIAGPPPSVGILTGPVPSWEKGPLNKNGDPTSFQNCKCAHSFNCKAPGIQFGKCDEGKQYCCFNDLNGPNKKDLNGPSGPLRGPGGDNEGFGSEPLILTGPSSPGGHYGAKPAVPHRNGPNQGGFGGGPRDYDDFEPPSRYSQFERSRSAKQRN</sequence>
<feature type="signal peptide" evidence="2">
    <location>
        <begin position="1"/>
        <end position="19"/>
    </location>
</feature>
<dbReference type="EMBL" id="HBUF01580137">
    <property type="protein sequence ID" value="CAG6769901.1"/>
    <property type="molecule type" value="Transcribed_RNA"/>
</dbReference>
<keyword evidence="2" id="KW-0732">Signal</keyword>
<feature type="region of interest" description="Disordered" evidence="1">
    <location>
        <begin position="251"/>
        <end position="332"/>
    </location>
</feature>
<feature type="region of interest" description="Disordered" evidence="1">
    <location>
        <begin position="109"/>
        <end position="204"/>
    </location>
</feature>
<feature type="compositionally biased region" description="Pro residues" evidence="1">
    <location>
        <begin position="128"/>
        <end position="138"/>
    </location>
</feature>
<dbReference type="PROSITE" id="PS51257">
    <property type="entry name" value="PROKAR_LIPOPROTEIN"/>
    <property type="match status" value="1"/>
</dbReference>
<feature type="chain" id="PRO_5034296969" evidence="2">
    <location>
        <begin position="20"/>
        <end position="332"/>
    </location>
</feature>
<organism evidence="3">
    <name type="scientific">Cacopsylla melanoneura</name>
    <dbReference type="NCBI Taxonomy" id="428564"/>
    <lineage>
        <taxon>Eukaryota</taxon>
        <taxon>Metazoa</taxon>
        <taxon>Ecdysozoa</taxon>
        <taxon>Arthropoda</taxon>
        <taxon>Hexapoda</taxon>
        <taxon>Insecta</taxon>
        <taxon>Pterygota</taxon>
        <taxon>Neoptera</taxon>
        <taxon>Paraneoptera</taxon>
        <taxon>Hemiptera</taxon>
        <taxon>Sternorrhyncha</taxon>
        <taxon>Psylloidea</taxon>
        <taxon>Psyllidae</taxon>
        <taxon>Psyllinae</taxon>
        <taxon>Cacopsylla</taxon>
    </lineage>
</organism>
<proteinExistence type="predicted"/>
<dbReference type="AlphaFoldDB" id="A0A8D9EXT3"/>
<evidence type="ECO:0000256" key="1">
    <source>
        <dbReference type="SAM" id="MobiDB-lite"/>
    </source>
</evidence>
<protein>
    <submittedName>
        <fullName evidence="3">Uncharacterized protein</fullName>
    </submittedName>
</protein>